<dbReference type="InterPro" id="IPR001841">
    <property type="entry name" value="Znf_RING"/>
</dbReference>
<keyword evidence="8" id="KW-1185">Reference proteome</keyword>
<evidence type="ECO:0000256" key="1">
    <source>
        <dbReference type="ARBA" id="ARBA00022723"/>
    </source>
</evidence>
<evidence type="ECO:0000256" key="3">
    <source>
        <dbReference type="ARBA" id="ARBA00022833"/>
    </source>
</evidence>
<evidence type="ECO:0000256" key="2">
    <source>
        <dbReference type="ARBA" id="ARBA00022771"/>
    </source>
</evidence>
<accession>W9S0K0</accession>
<keyword evidence="3" id="KW-0862">Zinc</keyword>
<dbReference type="GO" id="GO:0061630">
    <property type="term" value="F:ubiquitin protein ligase activity"/>
    <property type="evidence" value="ECO:0007669"/>
    <property type="project" value="TreeGrafter"/>
</dbReference>
<dbReference type="PANTHER" id="PTHR45969:SF81">
    <property type="entry name" value="OS08G0157400 PROTEIN"/>
    <property type="match status" value="1"/>
</dbReference>
<dbReference type="eggNOG" id="KOG0800">
    <property type="taxonomic scope" value="Eukaryota"/>
</dbReference>
<reference evidence="8" key="1">
    <citation type="submission" date="2013-01" db="EMBL/GenBank/DDBJ databases">
        <title>Draft Genome Sequence of a Mulberry Tree, Morus notabilis C.K. Schneid.</title>
        <authorList>
            <person name="He N."/>
            <person name="Zhao S."/>
        </authorList>
    </citation>
    <scope>NUCLEOTIDE SEQUENCE</scope>
</reference>
<dbReference type="PANTHER" id="PTHR45969">
    <property type="entry name" value="RING ZINC FINGER PROTEIN-RELATED"/>
    <property type="match status" value="1"/>
</dbReference>
<organism evidence="7 8">
    <name type="scientific">Morus notabilis</name>
    <dbReference type="NCBI Taxonomy" id="981085"/>
    <lineage>
        <taxon>Eukaryota</taxon>
        <taxon>Viridiplantae</taxon>
        <taxon>Streptophyta</taxon>
        <taxon>Embryophyta</taxon>
        <taxon>Tracheophyta</taxon>
        <taxon>Spermatophyta</taxon>
        <taxon>Magnoliopsida</taxon>
        <taxon>eudicotyledons</taxon>
        <taxon>Gunneridae</taxon>
        <taxon>Pentapetalae</taxon>
        <taxon>rosids</taxon>
        <taxon>fabids</taxon>
        <taxon>Rosales</taxon>
        <taxon>Moraceae</taxon>
        <taxon>Moreae</taxon>
        <taxon>Morus</taxon>
    </lineage>
</organism>
<dbReference type="Proteomes" id="UP000030645">
    <property type="component" value="Unassembled WGS sequence"/>
</dbReference>
<dbReference type="PROSITE" id="PS50089">
    <property type="entry name" value="ZF_RING_2"/>
    <property type="match status" value="1"/>
</dbReference>
<keyword evidence="5" id="KW-0732">Signal</keyword>
<feature type="signal peptide" evidence="5">
    <location>
        <begin position="1"/>
        <end position="30"/>
    </location>
</feature>
<proteinExistence type="predicted"/>
<dbReference type="AlphaFoldDB" id="W9S0K0"/>
<dbReference type="SUPFAM" id="SSF57850">
    <property type="entry name" value="RING/U-box"/>
    <property type="match status" value="1"/>
</dbReference>
<evidence type="ECO:0000313" key="7">
    <source>
        <dbReference type="EMBL" id="EXC02145.1"/>
    </source>
</evidence>
<dbReference type="SMART" id="SM00184">
    <property type="entry name" value="RING"/>
    <property type="match status" value="1"/>
</dbReference>
<dbReference type="GO" id="GO:0008270">
    <property type="term" value="F:zinc ion binding"/>
    <property type="evidence" value="ECO:0007669"/>
    <property type="project" value="UniProtKB-KW"/>
</dbReference>
<protein>
    <submittedName>
        <fullName evidence="7">Putative E3 ubiquitin-protein ligase RHA2B</fullName>
    </submittedName>
</protein>
<dbReference type="Gene3D" id="3.30.40.10">
    <property type="entry name" value="Zinc/RING finger domain, C3HC4 (zinc finger)"/>
    <property type="match status" value="1"/>
</dbReference>
<feature type="domain" description="RING-type" evidence="6">
    <location>
        <begin position="93"/>
        <end position="136"/>
    </location>
</feature>
<dbReference type="GO" id="GO:0016567">
    <property type="term" value="P:protein ubiquitination"/>
    <property type="evidence" value="ECO:0007669"/>
    <property type="project" value="TreeGrafter"/>
</dbReference>
<feature type="chain" id="PRO_5004929056" evidence="5">
    <location>
        <begin position="31"/>
        <end position="157"/>
    </location>
</feature>
<name>W9S0K0_9ROSA</name>
<evidence type="ECO:0000313" key="8">
    <source>
        <dbReference type="Proteomes" id="UP000030645"/>
    </source>
</evidence>
<keyword evidence="2 4" id="KW-0863">Zinc-finger</keyword>
<dbReference type="EMBL" id="KE345347">
    <property type="protein sequence ID" value="EXC02145.1"/>
    <property type="molecule type" value="Genomic_DNA"/>
</dbReference>
<gene>
    <name evidence="7" type="ORF">L484_024111</name>
</gene>
<dbReference type="OrthoDB" id="8062037at2759"/>
<evidence type="ECO:0000256" key="5">
    <source>
        <dbReference type="SAM" id="SignalP"/>
    </source>
</evidence>
<evidence type="ECO:0000256" key="4">
    <source>
        <dbReference type="PROSITE-ProRule" id="PRU00175"/>
    </source>
</evidence>
<dbReference type="InterPro" id="IPR013083">
    <property type="entry name" value="Znf_RING/FYVE/PHD"/>
</dbReference>
<dbReference type="KEGG" id="mnt:21406859"/>
<keyword evidence="1" id="KW-0479">Metal-binding</keyword>
<sequence length="157" mass="17976">MNILTNILYHFRSLTIAFLAHLGLLNLSEQTNRSAEEEEEEESRPNYLLDIDGGSPFVVPVPLHILTAYIKRKLPIAELGQLQQGVDNYEWFCCICLELLERSHEVRELSNCDHVFHRGCLDSWVDHGQVTCPLCRSMLFPAKDGREILKQIRGGNL</sequence>
<evidence type="ECO:0000259" key="6">
    <source>
        <dbReference type="PROSITE" id="PS50089"/>
    </source>
</evidence>
<dbReference type="Pfam" id="PF13639">
    <property type="entry name" value="zf-RING_2"/>
    <property type="match status" value="1"/>
</dbReference>